<dbReference type="AlphaFoldDB" id="A0A164IPM9"/>
<dbReference type="EMBL" id="LRGB01006763">
    <property type="protein sequence ID" value="KZS01483.1"/>
    <property type="molecule type" value="Genomic_DNA"/>
</dbReference>
<organism evidence="1 2">
    <name type="scientific">Daphnia magna</name>
    <dbReference type="NCBI Taxonomy" id="35525"/>
    <lineage>
        <taxon>Eukaryota</taxon>
        <taxon>Metazoa</taxon>
        <taxon>Ecdysozoa</taxon>
        <taxon>Arthropoda</taxon>
        <taxon>Crustacea</taxon>
        <taxon>Branchiopoda</taxon>
        <taxon>Diplostraca</taxon>
        <taxon>Cladocera</taxon>
        <taxon>Anomopoda</taxon>
        <taxon>Daphniidae</taxon>
        <taxon>Daphnia</taxon>
    </lineage>
</organism>
<reference evidence="1 2" key="1">
    <citation type="submission" date="2016-03" db="EMBL/GenBank/DDBJ databases">
        <title>EvidentialGene: Evidence-directed Construction of Genes on Genomes.</title>
        <authorList>
            <person name="Gilbert D.G."/>
            <person name="Choi J.-H."/>
            <person name="Mockaitis K."/>
            <person name="Colbourne J."/>
            <person name="Pfrender M."/>
        </authorList>
    </citation>
    <scope>NUCLEOTIDE SEQUENCE [LARGE SCALE GENOMIC DNA]</scope>
    <source>
        <strain evidence="1 2">Xinb3</strain>
        <tissue evidence="1">Complete organism</tissue>
    </source>
</reference>
<name>A0A164IPM9_9CRUS</name>
<keyword evidence="2" id="KW-1185">Reference proteome</keyword>
<evidence type="ECO:0000313" key="1">
    <source>
        <dbReference type="EMBL" id="KZS01483.1"/>
    </source>
</evidence>
<evidence type="ECO:0000313" key="2">
    <source>
        <dbReference type="Proteomes" id="UP000076858"/>
    </source>
</evidence>
<dbReference type="Proteomes" id="UP000076858">
    <property type="component" value="Unassembled WGS sequence"/>
</dbReference>
<proteinExistence type="predicted"/>
<accession>A0A164IPM9</accession>
<sequence>MALGHKKRRNEEEEEENKTAVVSFSLTFLLLLVSKHSLGSPNWQVVDANANGFCCRSLNHRCWNMRENNFEGGSCLEINTKKKAS</sequence>
<feature type="non-terminal residue" evidence="1">
    <location>
        <position position="85"/>
    </location>
</feature>
<comment type="caution">
    <text evidence="1">The sequence shown here is derived from an EMBL/GenBank/DDBJ whole genome shotgun (WGS) entry which is preliminary data.</text>
</comment>
<gene>
    <name evidence="1" type="ORF">APZ42_001847</name>
</gene>
<protein>
    <submittedName>
        <fullName evidence="1">Uncharacterized protein</fullName>
    </submittedName>
</protein>